<dbReference type="GO" id="GO:0005524">
    <property type="term" value="F:ATP binding"/>
    <property type="evidence" value="ECO:0007669"/>
    <property type="project" value="InterPro"/>
</dbReference>
<protein>
    <submittedName>
        <fullName evidence="7">Uncharacterized protein LOC105891282</fullName>
    </submittedName>
</protein>
<evidence type="ECO:0000256" key="3">
    <source>
        <dbReference type="ARBA" id="ARBA00023010"/>
    </source>
</evidence>
<evidence type="ECO:0000313" key="7">
    <source>
        <dbReference type="RefSeq" id="XP_031418974.1"/>
    </source>
</evidence>
<proteinExistence type="predicted"/>
<dbReference type="InterPro" id="IPR014018">
    <property type="entry name" value="SecA_motor_DEAD"/>
</dbReference>
<accession>A0A6P8F2H1</accession>
<dbReference type="PROSITE" id="PS51196">
    <property type="entry name" value="SECA_MOTOR_DEAD"/>
    <property type="match status" value="1"/>
</dbReference>
<dbReference type="KEGG" id="char:105891282"/>
<evidence type="ECO:0000259" key="4">
    <source>
        <dbReference type="PROSITE" id="PS51194"/>
    </source>
</evidence>
<name>A0A6P8F2H1_CLUHA</name>
<reference evidence="7" key="1">
    <citation type="submission" date="2025-08" db="UniProtKB">
        <authorList>
            <consortium name="RefSeq"/>
        </authorList>
    </citation>
    <scope>IDENTIFICATION</scope>
</reference>
<keyword evidence="3" id="KW-0811">Translocation</keyword>
<feature type="domain" description="Helicase C-terminal" evidence="4">
    <location>
        <begin position="1"/>
        <end position="163"/>
    </location>
</feature>
<dbReference type="PANTHER" id="PTHR30612:SF0">
    <property type="entry name" value="CHLOROPLAST PROTEIN-TRANSPORTING ATPASE"/>
    <property type="match status" value="1"/>
</dbReference>
<evidence type="ECO:0000259" key="5">
    <source>
        <dbReference type="PROSITE" id="PS51196"/>
    </source>
</evidence>
<dbReference type="InterPro" id="IPR027417">
    <property type="entry name" value="P-loop_NTPase"/>
</dbReference>
<keyword evidence="2" id="KW-0653">Protein transport</keyword>
<dbReference type="PROSITE" id="PS51194">
    <property type="entry name" value="HELICASE_CTER"/>
    <property type="match status" value="1"/>
</dbReference>
<keyword evidence="1" id="KW-0963">Cytoplasm</keyword>
<feature type="domain" description="SecA family profile" evidence="5">
    <location>
        <begin position="1"/>
        <end position="147"/>
    </location>
</feature>
<organism evidence="6 7">
    <name type="scientific">Clupea harengus</name>
    <name type="common">Atlantic herring</name>
    <dbReference type="NCBI Taxonomy" id="7950"/>
    <lineage>
        <taxon>Eukaryota</taxon>
        <taxon>Metazoa</taxon>
        <taxon>Chordata</taxon>
        <taxon>Craniata</taxon>
        <taxon>Vertebrata</taxon>
        <taxon>Euteleostomi</taxon>
        <taxon>Actinopterygii</taxon>
        <taxon>Neopterygii</taxon>
        <taxon>Teleostei</taxon>
        <taxon>Clupei</taxon>
        <taxon>Clupeiformes</taxon>
        <taxon>Clupeoidei</taxon>
        <taxon>Clupeidae</taxon>
        <taxon>Clupea</taxon>
    </lineage>
</organism>
<gene>
    <name evidence="7" type="primary">LOC105891282</name>
</gene>
<dbReference type="SUPFAM" id="SSF52540">
    <property type="entry name" value="P-loop containing nucleoside triphosphate hydrolases"/>
    <property type="match status" value="1"/>
</dbReference>
<keyword evidence="6" id="KW-1185">Reference proteome</keyword>
<dbReference type="GO" id="GO:0006886">
    <property type="term" value="P:intracellular protein transport"/>
    <property type="evidence" value="ECO:0007669"/>
    <property type="project" value="InterPro"/>
</dbReference>
<dbReference type="RefSeq" id="XP_031418974.1">
    <property type="nucleotide sequence ID" value="XM_031563114.2"/>
</dbReference>
<sequence>MERGRWGQVVLIICEDVKTADELKTKMHGQERQPNQITMYTISEKHNIEKRNFSQGNIIIATNLGGRGTDIHVQQEVNKCGGLFVLLTYFPGSQRVERQVFGRTARKGNPGMVQMILNQDYLAPAYQGQSVETMRQLREEYEVSRLHSMERDELFEIKMKENLFSIFCTYLCDFDKNYTQEEKSDFIQMKDVPECFRSYRKKFDYQIALNALKESWALWLILHKEHISRHDDINTLREDLKKHLRNTGIHLLQGRSKNFYDYIKQAKSRTDLYCIDKKKPDCGAMFYWRSAAECDPFYSAVALYSQAYVTINLGKKDYIIKARILLENAKTAVDVFLSESTNTMMLCNLSVTSDFAPHRKDTNLQTQMQARMNIFKSWKEYIENSLKTLKELESSRSDAITEDSIVYNLSKDKDPITTKELIALDEYGLGIVFQIKKKPEFCYDALGCFILGFLQVAAGVLVCTLSCGTASQFGLGLISEGVCDMIQGIKGMIQGGFDWAEWAISKAISIGVSLLCGGFGRLKKAVSAARSGAKGLITGAKCTSVITVKQCLKHATKYTVQELAKQGCVDVLSHAVDKGLKALFQKVLTQAFKDKVVSLIKANALLGKALTDLICSGIPKDALENGCSDFTIDKGCEGQMCKSVDVMTRQVIPDLMMDCTTVNKVVDGLSNVCGAVTQLIKDEKQFAKMEKVTMCLQSAKYITLYVQILNSCPTEQVINRTFVPKLLQTMDKLPQEKYEDQDGRHSLSDVKRLKDELINIIAESVSNSFIQACSRHLTSLTTKRFLSQINYAAGSAVSNILGRGDTKSFFDNQLYKHNMNVASHSSCEILSEPEEKDLMCYIEDICDVDRPATALDIHVLTQSDSLEGKGIKLIAVDKSGNKLSEDYYPGKDSSADDIVLLLKKEPERTEGFLSGLKQRLCGEQSPYSGHFEILGLDGTTIPVNSEGQNCLYHAVVQATSKNQGDITNQAVSLRNEVKHALQKNVHRYAKLLQLQKGYEETYKSPEKYTISGGGEKTRNESKKKYMDRFNKTDMRDLPEGDVSVIKTYNLGMIGKHHDLLGTNNNNNKIIVNADHIPPKNTFHKALEILNTTGMHDELEKKNPSLYRMITADNRDKGLCRQVLVEDHRIILTTGNSKVAHKIREKLAYAAADGDVEKLIKMSVMVANPEISQSFRKDAGIPRGKQRRAILSKEATRQYHNIGDKLLVEGYLKAGLIDLNTSRDLMTWLDQGHLYSKNTSEYHELLNVMRPEN</sequence>
<evidence type="ECO:0000256" key="2">
    <source>
        <dbReference type="ARBA" id="ARBA00022927"/>
    </source>
</evidence>
<dbReference type="AlphaFoldDB" id="A0A6P8F2H1"/>
<keyword evidence="2" id="KW-0813">Transport</keyword>
<dbReference type="GO" id="GO:0006605">
    <property type="term" value="P:protein targeting"/>
    <property type="evidence" value="ECO:0007669"/>
    <property type="project" value="InterPro"/>
</dbReference>
<dbReference type="Gene3D" id="3.40.50.300">
    <property type="entry name" value="P-loop containing nucleotide triphosphate hydrolases"/>
    <property type="match status" value="1"/>
</dbReference>
<dbReference type="OrthoDB" id="27934at2759"/>
<evidence type="ECO:0000313" key="6">
    <source>
        <dbReference type="Proteomes" id="UP000515152"/>
    </source>
</evidence>
<dbReference type="Proteomes" id="UP000515152">
    <property type="component" value="Chromosome 25"/>
</dbReference>
<dbReference type="InterPro" id="IPR000185">
    <property type="entry name" value="SecA"/>
</dbReference>
<dbReference type="PANTHER" id="PTHR30612">
    <property type="entry name" value="SECA INNER MEMBRANE COMPONENT OF SEC PROTEIN SECRETION SYSTEM"/>
    <property type="match status" value="1"/>
</dbReference>
<dbReference type="GeneID" id="105891282"/>
<dbReference type="InterPro" id="IPR001650">
    <property type="entry name" value="Helicase_C-like"/>
</dbReference>
<evidence type="ECO:0000256" key="1">
    <source>
        <dbReference type="ARBA" id="ARBA00022490"/>
    </source>
</evidence>